<dbReference type="Proteomes" id="UP000027730">
    <property type="component" value="Unassembled WGS sequence"/>
</dbReference>
<dbReference type="Pfam" id="PF00202">
    <property type="entry name" value="Aminotran_3"/>
    <property type="match status" value="1"/>
</dbReference>
<evidence type="ECO:0000313" key="6">
    <source>
        <dbReference type="Proteomes" id="UP000027730"/>
    </source>
</evidence>
<accession>A0A074WWE9</accession>
<keyword evidence="6" id="KW-1185">Reference proteome</keyword>
<dbReference type="GO" id="GO:0008483">
    <property type="term" value="F:transaminase activity"/>
    <property type="evidence" value="ECO:0007669"/>
    <property type="project" value="InterPro"/>
</dbReference>
<name>A0A074WWE9_9PEZI</name>
<dbReference type="InterPro" id="IPR015422">
    <property type="entry name" value="PyrdxlP-dep_Trfase_small"/>
</dbReference>
<dbReference type="CDD" id="cd00610">
    <property type="entry name" value="OAT_like"/>
    <property type="match status" value="1"/>
</dbReference>
<dbReference type="InterPro" id="IPR015424">
    <property type="entry name" value="PyrdxlP-dep_Trfase"/>
</dbReference>
<dbReference type="HOGENOM" id="CLU_016922_4_0_1"/>
<dbReference type="Gene3D" id="3.90.1150.10">
    <property type="entry name" value="Aspartate Aminotransferase, domain 1"/>
    <property type="match status" value="1"/>
</dbReference>
<evidence type="ECO:0000256" key="2">
    <source>
        <dbReference type="ARBA" id="ARBA00008954"/>
    </source>
</evidence>
<dbReference type="EMBL" id="KL584702">
    <property type="protein sequence ID" value="KEQ77535.1"/>
    <property type="molecule type" value="Genomic_DNA"/>
</dbReference>
<evidence type="ECO:0000256" key="4">
    <source>
        <dbReference type="RuleBase" id="RU003560"/>
    </source>
</evidence>
<comment type="cofactor">
    <cofactor evidence="1">
        <name>pyridoxal 5'-phosphate</name>
        <dbReference type="ChEBI" id="CHEBI:597326"/>
    </cofactor>
</comment>
<dbReference type="NCBIfam" id="NF005685">
    <property type="entry name" value="PRK07483.1"/>
    <property type="match status" value="1"/>
</dbReference>
<dbReference type="AlphaFoldDB" id="A0A074WWE9"/>
<dbReference type="SUPFAM" id="SSF53383">
    <property type="entry name" value="PLP-dependent transferases"/>
    <property type="match status" value="1"/>
</dbReference>
<keyword evidence="5" id="KW-0808">Transferase</keyword>
<evidence type="ECO:0000313" key="5">
    <source>
        <dbReference type="EMBL" id="KEQ77535.1"/>
    </source>
</evidence>
<dbReference type="Gene3D" id="3.40.640.10">
    <property type="entry name" value="Type I PLP-dependent aspartate aminotransferase-like (Major domain)"/>
    <property type="match status" value="1"/>
</dbReference>
<evidence type="ECO:0000256" key="1">
    <source>
        <dbReference type="ARBA" id="ARBA00001933"/>
    </source>
</evidence>
<dbReference type="RefSeq" id="XP_013431859.1">
    <property type="nucleotide sequence ID" value="XM_013576405.1"/>
</dbReference>
<dbReference type="FunFam" id="3.40.640.10:FF:000004">
    <property type="entry name" value="Acetylornithine aminotransferase"/>
    <property type="match status" value="1"/>
</dbReference>
<dbReference type="GO" id="GO:0005829">
    <property type="term" value="C:cytosol"/>
    <property type="evidence" value="ECO:0007669"/>
    <property type="project" value="TreeGrafter"/>
</dbReference>
<sequence>MTTIASQSAVFHRSLHSDPISVVGANGNYLHLSGGGKLLDATGGAAVSCLGHANKRVKDAIISQLDVVSYVHSATFGTDAAEKLAKALVESTGGEMSKAYIVSSGSEAMEAALKLARQHYLELSPPQPQRTKFIARHESYHGTTLGALSISGHKARRAPYEPMLLPNMSRVSACNAYRGMIENETEAGYVDRLAKELDDEFQRLGPETVCAFVAEPVVGAALGCVPAVRGYFQAVRAICNKYGALLILDEVMCGMGRTGTLHAWQSSLINVTPDIQTIGKGLGGGYAPVAGVLISRKVTDTLFAGTGGFSHGQTYQGHPVSCRAALEVLSIIQEEKLVQNVAAMGEKLEQLLKQLVLPLPHVGDVRGKGLFWGIEFVNDKTTKEPFDPKENVATNIHEKGLTDPHNITLYPGNGTVDGRVGDHILLAPAYNATAEVIELIVRKTAAVIEEYFRQGKD</sequence>
<dbReference type="PANTHER" id="PTHR43094:SF1">
    <property type="entry name" value="AMINOTRANSFERASE CLASS-III"/>
    <property type="match status" value="1"/>
</dbReference>
<dbReference type="STRING" id="1043004.A0A074WWE9"/>
<dbReference type="PANTHER" id="PTHR43094">
    <property type="entry name" value="AMINOTRANSFERASE"/>
    <property type="match status" value="1"/>
</dbReference>
<proteinExistence type="inferred from homology"/>
<dbReference type="InterPro" id="IPR015421">
    <property type="entry name" value="PyrdxlP-dep_Trfase_major"/>
</dbReference>
<organism evidence="5 6">
    <name type="scientific">Aureobasidium namibiae CBS 147.97</name>
    <dbReference type="NCBI Taxonomy" id="1043004"/>
    <lineage>
        <taxon>Eukaryota</taxon>
        <taxon>Fungi</taxon>
        <taxon>Dikarya</taxon>
        <taxon>Ascomycota</taxon>
        <taxon>Pezizomycotina</taxon>
        <taxon>Dothideomycetes</taxon>
        <taxon>Dothideomycetidae</taxon>
        <taxon>Dothideales</taxon>
        <taxon>Saccotheciaceae</taxon>
        <taxon>Aureobasidium</taxon>
    </lineage>
</organism>
<dbReference type="OrthoDB" id="5419315at2759"/>
<evidence type="ECO:0000256" key="3">
    <source>
        <dbReference type="ARBA" id="ARBA00022898"/>
    </source>
</evidence>
<dbReference type="GO" id="GO:0030170">
    <property type="term" value="F:pyridoxal phosphate binding"/>
    <property type="evidence" value="ECO:0007669"/>
    <property type="project" value="InterPro"/>
</dbReference>
<gene>
    <name evidence="5" type="ORF">M436DRAFT_36489</name>
</gene>
<comment type="similarity">
    <text evidence="2 4">Belongs to the class-III pyridoxal-phosphate-dependent aminotransferase family.</text>
</comment>
<dbReference type="GeneID" id="25408636"/>
<protein>
    <submittedName>
        <fullName evidence="5">PLP-dependent transferase</fullName>
    </submittedName>
</protein>
<reference evidence="5 6" key="1">
    <citation type="journal article" date="2014" name="BMC Genomics">
        <title>Genome sequencing of four Aureobasidium pullulans varieties: biotechnological potential, stress tolerance, and description of new species.</title>
        <authorList>
            <person name="Gostin Ar C."/>
            <person name="Ohm R.A."/>
            <person name="Kogej T."/>
            <person name="Sonjak S."/>
            <person name="Turk M."/>
            <person name="Zajc J."/>
            <person name="Zalar P."/>
            <person name="Grube M."/>
            <person name="Sun H."/>
            <person name="Han J."/>
            <person name="Sharma A."/>
            <person name="Chiniquy J."/>
            <person name="Ngan C.Y."/>
            <person name="Lipzen A."/>
            <person name="Barry K."/>
            <person name="Grigoriev I.V."/>
            <person name="Gunde-Cimerman N."/>
        </authorList>
    </citation>
    <scope>NUCLEOTIDE SEQUENCE [LARGE SCALE GENOMIC DNA]</scope>
    <source>
        <strain evidence="5 6">CBS 147.97</strain>
    </source>
</reference>
<dbReference type="InterPro" id="IPR005814">
    <property type="entry name" value="Aminotrans_3"/>
</dbReference>
<keyword evidence="3 4" id="KW-0663">Pyridoxal phosphate</keyword>